<organism evidence="9 10">
    <name type="scientific">Rhizoclosmatium globosum</name>
    <dbReference type="NCBI Taxonomy" id="329046"/>
    <lineage>
        <taxon>Eukaryota</taxon>
        <taxon>Fungi</taxon>
        <taxon>Fungi incertae sedis</taxon>
        <taxon>Chytridiomycota</taxon>
        <taxon>Chytridiomycota incertae sedis</taxon>
        <taxon>Chytridiomycetes</taxon>
        <taxon>Chytridiales</taxon>
        <taxon>Chytriomycetaceae</taxon>
        <taxon>Rhizoclosmatium</taxon>
    </lineage>
</organism>
<dbReference type="Proteomes" id="UP000193642">
    <property type="component" value="Unassembled WGS sequence"/>
</dbReference>
<feature type="compositionally biased region" description="Low complexity" evidence="7">
    <location>
        <begin position="554"/>
        <end position="563"/>
    </location>
</feature>
<dbReference type="OrthoDB" id="2193432at2759"/>
<evidence type="ECO:0000256" key="2">
    <source>
        <dbReference type="ARBA" id="ARBA00007530"/>
    </source>
</evidence>
<dbReference type="CDD" id="cd07981">
    <property type="entry name" value="HFD_TAF12"/>
    <property type="match status" value="1"/>
</dbReference>
<dbReference type="PANTHER" id="PTHR12264:SF21">
    <property type="entry name" value="TRANSCRIPTION INITIATION FACTOR TFIID SUBUNIT 12"/>
    <property type="match status" value="1"/>
</dbReference>
<evidence type="ECO:0000256" key="1">
    <source>
        <dbReference type="ARBA" id="ARBA00004123"/>
    </source>
</evidence>
<feature type="domain" description="Transcription initiation factor TFIID subunit 12" evidence="8">
    <location>
        <begin position="647"/>
        <end position="714"/>
    </location>
</feature>
<dbReference type="GO" id="GO:0051123">
    <property type="term" value="P:RNA polymerase II preinitiation complex assembly"/>
    <property type="evidence" value="ECO:0007669"/>
    <property type="project" value="TreeGrafter"/>
</dbReference>
<feature type="compositionally biased region" description="Pro residues" evidence="7">
    <location>
        <begin position="18"/>
        <end position="35"/>
    </location>
</feature>
<feature type="compositionally biased region" description="Pro residues" evidence="7">
    <location>
        <begin position="537"/>
        <end position="553"/>
    </location>
</feature>
<evidence type="ECO:0000313" key="9">
    <source>
        <dbReference type="EMBL" id="ORY46827.1"/>
    </source>
</evidence>
<comment type="subcellular location">
    <subcellularLocation>
        <location evidence="1">Nucleus</location>
    </subcellularLocation>
</comment>
<keyword evidence="6" id="KW-0175">Coiled coil</keyword>
<dbReference type="GO" id="GO:0017025">
    <property type="term" value="F:TBP-class protein binding"/>
    <property type="evidence" value="ECO:0007669"/>
    <property type="project" value="TreeGrafter"/>
</dbReference>
<feature type="compositionally biased region" description="Low complexity" evidence="7">
    <location>
        <begin position="1"/>
        <end position="17"/>
    </location>
</feature>
<keyword evidence="4" id="KW-0804">Transcription</keyword>
<name>A0A1Y2CIU3_9FUNG</name>
<feature type="compositionally biased region" description="Low complexity" evidence="7">
    <location>
        <begin position="260"/>
        <end position="291"/>
    </location>
</feature>
<dbReference type="GO" id="GO:0046982">
    <property type="term" value="F:protein heterodimerization activity"/>
    <property type="evidence" value="ECO:0007669"/>
    <property type="project" value="InterPro"/>
</dbReference>
<dbReference type="AlphaFoldDB" id="A0A1Y2CIU3"/>
<dbReference type="GO" id="GO:0000124">
    <property type="term" value="C:SAGA complex"/>
    <property type="evidence" value="ECO:0007669"/>
    <property type="project" value="InterPro"/>
</dbReference>
<evidence type="ECO:0000259" key="8">
    <source>
        <dbReference type="Pfam" id="PF03847"/>
    </source>
</evidence>
<comment type="caution">
    <text evidence="9">The sequence shown here is derived from an EMBL/GenBank/DDBJ whole genome shotgun (WGS) entry which is preliminary data.</text>
</comment>
<keyword evidence="3" id="KW-0805">Transcription regulation</keyword>
<comment type="similarity">
    <text evidence="2">Belongs to the TAF12 family.</text>
</comment>
<feature type="region of interest" description="Disordered" evidence="7">
    <location>
        <begin position="780"/>
        <end position="814"/>
    </location>
</feature>
<dbReference type="SUPFAM" id="SSF47113">
    <property type="entry name" value="Histone-fold"/>
    <property type="match status" value="1"/>
</dbReference>
<dbReference type="Gene3D" id="1.10.20.10">
    <property type="entry name" value="Histone, subunit A"/>
    <property type="match status" value="1"/>
</dbReference>
<feature type="region of interest" description="Disordered" evidence="7">
    <location>
        <begin position="521"/>
        <end position="563"/>
    </location>
</feature>
<feature type="region of interest" description="Disordered" evidence="7">
    <location>
        <begin position="360"/>
        <end position="379"/>
    </location>
</feature>
<dbReference type="GO" id="GO:0005669">
    <property type="term" value="C:transcription factor TFIID complex"/>
    <property type="evidence" value="ECO:0007669"/>
    <property type="project" value="InterPro"/>
</dbReference>
<evidence type="ECO:0000256" key="7">
    <source>
        <dbReference type="SAM" id="MobiDB-lite"/>
    </source>
</evidence>
<dbReference type="InterPro" id="IPR009072">
    <property type="entry name" value="Histone-fold"/>
</dbReference>
<dbReference type="EMBL" id="MCGO01000015">
    <property type="protein sequence ID" value="ORY46827.1"/>
    <property type="molecule type" value="Genomic_DNA"/>
</dbReference>
<feature type="compositionally biased region" description="Low complexity" evidence="7">
    <location>
        <begin position="521"/>
        <end position="530"/>
    </location>
</feature>
<proteinExistence type="inferred from homology"/>
<feature type="region of interest" description="Disordered" evidence="7">
    <location>
        <begin position="247"/>
        <end position="291"/>
    </location>
</feature>
<sequence>MPPRRAPAAAQQQQQPQPTAPVPEPPQIALPPGAPTQPQNQNQNQNPNPNPNAQAALNQLLSQHQQLLRLNAASPQLAQNNQAINLLQQQQQQQLAQNPQLINILMQMNQRNNQQGGGAPQNLGQLLAIQQAMAAQNIAAQNNAANPGNLMNQLSMMQALAARQTAMQAAANNANQASLLNNNNTAVNSGAASNAANVPMQQMMMNLGQLNQMNPAFAANLMNNMRNGVNPNLVAMLQNSQAQAAISGGAGTTNDNQTMSASSPAPANPENPATPAAGANNPTTPGPLAGLALPTIPLQQQQQPITQQQMMQQFQQQQLQHLQQQQQAQQQQAQQQQLQLQQQIANQQQANQQQQQLNQQLQQPGMLQQQQQGPTPNAQQLAENRAGLINRLRSIVEALQRQNATEPERLTLLLNRLATQMQIIQVEHLYKVSTGVVVTEQEAAATRNSVQNLKQQILVGRMRLNQIQQQQPQQQLQQVVTPGPIVPNTPISAPTPVEMAVPHVQQHALLQQQQQLALQQQQQQQQQQLQSGIMRPHGPPPSIPINQQPPPGQPTTQQPPTGINPAALASILQANQPLIHSISPQQSRKVFGGPESFMGPNAPTTVEGYLATRATALLPPVTMEESLNALLEEDEESVIGGGGRRRGKRKIRDLVAEVEGGGSVQAEVEEILYDLADGFLDHVTGMACKMAKHRGASVVTVKDFQFPLERNWNLRIPTSSAADSLAMARSVSRRVPTANHVSRMLHVRRLVKEEQAAINRVRMAEMEAAAEAAAKLAREVAGKDETEADEPTLNEEGATIHEANGGSQPALAVV</sequence>
<feature type="compositionally biased region" description="Low complexity" evidence="7">
    <location>
        <begin position="36"/>
        <end position="54"/>
    </location>
</feature>
<dbReference type="InterPro" id="IPR003228">
    <property type="entry name" value="TFIID_TAF12_dom"/>
</dbReference>
<dbReference type="PANTHER" id="PTHR12264">
    <property type="entry name" value="TRANSCRIPTION INITIATION FACTOR TFIID SUBUNIT 12"/>
    <property type="match status" value="1"/>
</dbReference>
<feature type="coiled-coil region" evidence="6">
    <location>
        <begin position="312"/>
        <end position="360"/>
    </location>
</feature>
<keyword evidence="5" id="KW-0539">Nucleus</keyword>
<keyword evidence="10" id="KW-1185">Reference proteome</keyword>
<dbReference type="Pfam" id="PF03847">
    <property type="entry name" value="TFIID_20kDa"/>
    <property type="match status" value="1"/>
</dbReference>
<evidence type="ECO:0000256" key="6">
    <source>
        <dbReference type="SAM" id="Coils"/>
    </source>
</evidence>
<evidence type="ECO:0000256" key="5">
    <source>
        <dbReference type="ARBA" id="ARBA00023242"/>
    </source>
</evidence>
<accession>A0A1Y2CIU3</accession>
<reference evidence="9 10" key="1">
    <citation type="submission" date="2016-07" db="EMBL/GenBank/DDBJ databases">
        <title>Pervasive Adenine N6-methylation of Active Genes in Fungi.</title>
        <authorList>
            <consortium name="DOE Joint Genome Institute"/>
            <person name="Mondo S.J."/>
            <person name="Dannebaum R.O."/>
            <person name="Kuo R.C."/>
            <person name="Labutti K."/>
            <person name="Haridas S."/>
            <person name="Kuo A."/>
            <person name="Salamov A."/>
            <person name="Ahrendt S.R."/>
            <person name="Lipzen A."/>
            <person name="Sullivan W."/>
            <person name="Andreopoulos W.B."/>
            <person name="Clum A."/>
            <person name="Lindquist E."/>
            <person name="Daum C."/>
            <person name="Ramamoorthy G.K."/>
            <person name="Gryganskyi A."/>
            <person name="Culley D."/>
            <person name="Magnuson J.K."/>
            <person name="James T.Y."/>
            <person name="O'Malley M.A."/>
            <person name="Stajich J.E."/>
            <person name="Spatafora J.W."/>
            <person name="Visel A."/>
            <person name="Grigoriev I.V."/>
        </authorList>
    </citation>
    <scope>NUCLEOTIDE SEQUENCE [LARGE SCALE GENOMIC DNA]</scope>
    <source>
        <strain evidence="9 10">JEL800</strain>
    </source>
</reference>
<evidence type="ECO:0000256" key="3">
    <source>
        <dbReference type="ARBA" id="ARBA00023015"/>
    </source>
</evidence>
<gene>
    <name evidence="9" type="ORF">BCR33DRAFT_110478</name>
</gene>
<dbReference type="STRING" id="329046.A0A1Y2CIU3"/>
<protein>
    <recommendedName>
        <fullName evidence="8">Transcription initiation factor TFIID subunit 12 domain-containing protein</fullName>
    </recommendedName>
</protein>
<evidence type="ECO:0000313" key="10">
    <source>
        <dbReference type="Proteomes" id="UP000193642"/>
    </source>
</evidence>
<dbReference type="InterPro" id="IPR037794">
    <property type="entry name" value="TAF12"/>
</dbReference>
<feature type="region of interest" description="Disordered" evidence="7">
    <location>
        <begin position="1"/>
        <end position="54"/>
    </location>
</feature>
<evidence type="ECO:0000256" key="4">
    <source>
        <dbReference type="ARBA" id="ARBA00023163"/>
    </source>
</evidence>
<dbReference type="GO" id="GO:0003677">
    <property type="term" value="F:DNA binding"/>
    <property type="evidence" value="ECO:0007669"/>
    <property type="project" value="TreeGrafter"/>
</dbReference>